<evidence type="ECO:0000313" key="1">
    <source>
        <dbReference type="EMBL" id="QPB83428.1"/>
    </source>
</evidence>
<organism evidence="1 2">
    <name type="scientific">Pseudoalteromonas rubra</name>
    <dbReference type="NCBI Taxonomy" id="43658"/>
    <lineage>
        <taxon>Bacteria</taxon>
        <taxon>Pseudomonadati</taxon>
        <taxon>Pseudomonadota</taxon>
        <taxon>Gammaproteobacteria</taxon>
        <taxon>Alteromonadales</taxon>
        <taxon>Pseudoalteromonadaceae</taxon>
        <taxon>Pseudoalteromonas</taxon>
    </lineage>
</organism>
<dbReference type="RefSeq" id="WP_138539723.1">
    <property type="nucleotide sequence ID" value="NZ_CP045429.1"/>
</dbReference>
<protein>
    <submittedName>
        <fullName evidence="1">Uncharacterized protein</fullName>
    </submittedName>
</protein>
<evidence type="ECO:0000313" key="2">
    <source>
        <dbReference type="Proteomes" id="UP000305729"/>
    </source>
</evidence>
<reference evidence="1 2" key="1">
    <citation type="submission" date="2019-10" db="EMBL/GenBank/DDBJ databases">
        <title>Pseudoalteromonas rubra S4059.</title>
        <authorList>
            <person name="Paulsen S."/>
            <person name="Wang X."/>
        </authorList>
    </citation>
    <scope>NUCLEOTIDE SEQUENCE [LARGE SCALE GENOMIC DNA]</scope>
    <source>
        <strain evidence="1 2">S4059</strain>
    </source>
</reference>
<name>A0A5S3UQ87_9GAMM</name>
<gene>
    <name evidence="1" type="ORF">CWC22_010705</name>
</gene>
<dbReference type="Proteomes" id="UP000305729">
    <property type="component" value="Chromosome 1"/>
</dbReference>
<dbReference type="AlphaFoldDB" id="A0A5S3UQ87"/>
<dbReference type="EMBL" id="CP045429">
    <property type="protein sequence ID" value="QPB83428.1"/>
    <property type="molecule type" value="Genomic_DNA"/>
</dbReference>
<accession>A0A5S3UQ87</accession>
<sequence length="326" mass="36533">MNRHINLWILAVIASFAFFGQANAFDIYEEYEYVEQWNATGEFTYRRHGQNVTYSKQHMGLLKATEKIKQLRAAEDEMYTQIKNEVTAAISGKASLYGFDFKIQGPFKVSLRGQPNGDVTATVGGFSVYALAKIKKSWYAKGKIIVSSNVLNLSGNYNVNTGVISGLRLNPGFNINVSIDVDSVFDFIPGFNAILTNKLEDKIEITAESKIQAALSSRINQYQKTIFGLDQAIPTGVYVIGGEDYAVKLKDEFAELIRGAHIELTIDRTKRQLFHEFNGQTSFNTIILGQASINLNNKFQLTVKDTPKIVKCTEMNGHRWCDPVNN</sequence>
<proteinExistence type="predicted"/>